<evidence type="ECO:0000313" key="2">
    <source>
        <dbReference type="EMBL" id="CAL1370043.1"/>
    </source>
</evidence>
<accession>A0AAV2D8H4</accession>
<protein>
    <submittedName>
        <fullName evidence="2">Uncharacterized protein</fullName>
    </submittedName>
</protein>
<feature type="region of interest" description="Disordered" evidence="1">
    <location>
        <begin position="79"/>
        <end position="115"/>
    </location>
</feature>
<dbReference type="EMBL" id="OZ034815">
    <property type="protein sequence ID" value="CAL1370043.1"/>
    <property type="molecule type" value="Genomic_DNA"/>
</dbReference>
<gene>
    <name evidence="2" type="ORF">LTRI10_LOCUS12333</name>
</gene>
<dbReference type="AlphaFoldDB" id="A0AAV2D8H4"/>
<keyword evidence="3" id="KW-1185">Reference proteome</keyword>
<proteinExistence type="predicted"/>
<evidence type="ECO:0000313" key="3">
    <source>
        <dbReference type="Proteomes" id="UP001497516"/>
    </source>
</evidence>
<evidence type="ECO:0000256" key="1">
    <source>
        <dbReference type="SAM" id="MobiDB-lite"/>
    </source>
</evidence>
<sequence>MEFRIISRELVKPSSPEIIQTKPPHRLCLFDQLTPLTFVHVILFYANPDHSNSVLAGGDSRHLLPFLRPDKSRQLVRRQLPRRPPFHSSPSGGLPPLPVLETQGNRATTTRTTML</sequence>
<dbReference type="InterPro" id="IPR023213">
    <property type="entry name" value="CAT-like_dom_sf"/>
</dbReference>
<dbReference type="Proteomes" id="UP001497516">
    <property type="component" value="Chromosome 2"/>
</dbReference>
<name>A0AAV2D8H4_9ROSI</name>
<organism evidence="2 3">
    <name type="scientific">Linum trigynum</name>
    <dbReference type="NCBI Taxonomy" id="586398"/>
    <lineage>
        <taxon>Eukaryota</taxon>
        <taxon>Viridiplantae</taxon>
        <taxon>Streptophyta</taxon>
        <taxon>Embryophyta</taxon>
        <taxon>Tracheophyta</taxon>
        <taxon>Spermatophyta</taxon>
        <taxon>Magnoliopsida</taxon>
        <taxon>eudicotyledons</taxon>
        <taxon>Gunneridae</taxon>
        <taxon>Pentapetalae</taxon>
        <taxon>rosids</taxon>
        <taxon>fabids</taxon>
        <taxon>Malpighiales</taxon>
        <taxon>Linaceae</taxon>
        <taxon>Linum</taxon>
    </lineage>
</organism>
<reference evidence="2 3" key="1">
    <citation type="submission" date="2024-04" db="EMBL/GenBank/DDBJ databases">
        <authorList>
            <person name="Fracassetti M."/>
        </authorList>
    </citation>
    <scope>NUCLEOTIDE SEQUENCE [LARGE SCALE GENOMIC DNA]</scope>
</reference>
<dbReference type="Gene3D" id="3.30.559.10">
    <property type="entry name" value="Chloramphenicol acetyltransferase-like domain"/>
    <property type="match status" value="1"/>
</dbReference>